<feature type="active site" description="Charge relay system" evidence="4">
    <location>
        <position position="301"/>
    </location>
</feature>
<dbReference type="OrthoDB" id="332676at2"/>
<dbReference type="AlphaFoldDB" id="A0A081NLL3"/>
<evidence type="ECO:0000313" key="6">
    <source>
        <dbReference type="EMBL" id="KEQ19336.1"/>
    </source>
</evidence>
<feature type="active site" description="Charge relay system" evidence="4">
    <location>
        <position position="273"/>
    </location>
</feature>
<evidence type="ECO:0000256" key="3">
    <source>
        <dbReference type="ARBA" id="ARBA00022801"/>
    </source>
</evidence>
<dbReference type="eggNOG" id="COG0429">
    <property type="taxonomic scope" value="Bacteria"/>
</dbReference>
<dbReference type="InterPro" id="IPR029058">
    <property type="entry name" value="AB_hydrolase_fold"/>
</dbReference>
<dbReference type="RefSeq" id="WP_034833107.1">
    <property type="nucleotide sequence ID" value="NZ_JOKH01000001.1"/>
</dbReference>
<dbReference type="STRING" id="1137799.GZ78_05040"/>
<dbReference type="InterPro" id="IPR000952">
    <property type="entry name" value="AB_hydrolase_4_CS"/>
</dbReference>
<sequence length="330" mass="37442">MNSPTPFHPSFLLSGPHRQTLWPPLLRQKESLERHRERLKLEDGDFLDLDWCGSNEHSPLVVLLHGLTGSSNSKYILGLQQQLFNQGWQSVAVNFRSCSGEPNHLARSYHSGDSAELDQILVEMSSRFPNRPMAAVGYSLGGNVLLKYLGEQSRNCPLTCAVAVSVPFRLDICAAKMNTGLSRIYRDNFLKELYQQAQDKIELFQSKGWNEEAQRLTSLINGSRVKTFEEFDHSITAPLHGFKSGSDYYQQSSSRYYLQDIARPTLIIHSEDDPFMTPQALPRKEELSQDICFELTSAGGHVGFIQGSILRPEFWLEERIPAFLNSYFPP</sequence>
<dbReference type="PANTHER" id="PTHR10794">
    <property type="entry name" value="ABHYDROLASE DOMAIN-CONTAINING PROTEIN"/>
    <property type="match status" value="1"/>
</dbReference>
<keyword evidence="2" id="KW-0719">Serine esterase</keyword>
<keyword evidence="7" id="KW-1185">Reference proteome</keyword>
<dbReference type="Pfam" id="PF00561">
    <property type="entry name" value="Abhydrolase_1"/>
    <property type="match status" value="1"/>
</dbReference>
<feature type="domain" description="AB hydrolase-1" evidence="5">
    <location>
        <begin position="59"/>
        <end position="307"/>
    </location>
</feature>
<keyword evidence="3 6" id="KW-0378">Hydrolase</keyword>
<dbReference type="PIRSF" id="PIRSF005211">
    <property type="entry name" value="Ab_hydro_YheT"/>
    <property type="match status" value="1"/>
</dbReference>
<gene>
    <name evidence="6" type="ORF">GZ78_05040</name>
</gene>
<organism evidence="6 7">
    <name type="scientific">Endozoicomonas numazuensis</name>
    <dbReference type="NCBI Taxonomy" id="1137799"/>
    <lineage>
        <taxon>Bacteria</taxon>
        <taxon>Pseudomonadati</taxon>
        <taxon>Pseudomonadota</taxon>
        <taxon>Gammaproteobacteria</taxon>
        <taxon>Oceanospirillales</taxon>
        <taxon>Endozoicomonadaceae</taxon>
        <taxon>Endozoicomonas</taxon>
    </lineage>
</organism>
<evidence type="ECO:0000256" key="4">
    <source>
        <dbReference type="PIRSR" id="PIRSR005211-1"/>
    </source>
</evidence>
<dbReference type="Gene3D" id="3.40.50.1820">
    <property type="entry name" value="alpha/beta hydrolase"/>
    <property type="match status" value="1"/>
</dbReference>
<feature type="active site" description="Charge relay system" evidence="4">
    <location>
        <position position="139"/>
    </location>
</feature>
<evidence type="ECO:0000256" key="1">
    <source>
        <dbReference type="ARBA" id="ARBA00010884"/>
    </source>
</evidence>
<comment type="caution">
    <text evidence="6">The sequence shown here is derived from an EMBL/GenBank/DDBJ whole genome shotgun (WGS) entry which is preliminary data.</text>
</comment>
<name>A0A081NLL3_9GAMM</name>
<comment type="similarity">
    <text evidence="1">Belongs to the AB hydrolase superfamily. AB hydrolase 4 family.</text>
</comment>
<dbReference type="InterPro" id="IPR050960">
    <property type="entry name" value="AB_hydrolase_4_sf"/>
</dbReference>
<protein>
    <submittedName>
        <fullName evidence="6">Alpha/beta hydrolase</fullName>
    </submittedName>
</protein>
<dbReference type="PROSITE" id="PS01133">
    <property type="entry name" value="UPF0017"/>
    <property type="match status" value="1"/>
</dbReference>
<proteinExistence type="inferred from homology"/>
<dbReference type="InterPro" id="IPR012020">
    <property type="entry name" value="ABHD4"/>
</dbReference>
<evidence type="ECO:0000259" key="5">
    <source>
        <dbReference type="Pfam" id="PF00561"/>
    </source>
</evidence>
<dbReference type="NCBIfam" id="NF008218">
    <property type="entry name" value="PRK10985.1"/>
    <property type="match status" value="1"/>
</dbReference>
<reference evidence="6 7" key="1">
    <citation type="submission" date="2014-06" db="EMBL/GenBank/DDBJ databases">
        <title>Whole Genome Sequences of Three Symbiotic Endozoicomonas Bacteria.</title>
        <authorList>
            <person name="Neave M.J."/>
            <person name="Apprill A."/>
            <person name="Voolstra C.R."/>
        </authorList>
    </citation>
    <scope>NUCLEOTIDE SEQUENCE [LARGE SCALE GENOMIC DNA]</scope>
    <source>
        <strain evidence="6 7">DSM 25634</strain>
    </source>
</reference>
<dbReference type="EMBL" id="JOKH01000001">
    <property type="protein sequence ID" value="KEQ19336.1"/>
    <property type="molecule type" value="Genomic_DNA"/>
</dbReference>
<dbReference type="GO" id="GO:0047372">
    <property type="term" value="F:monoacylglycerol lipase activity"/>
    <property type="evidence" value="ECO:0007669"/>
    <property type="project" value="TreeGrafter"/>
</dbReference>
<dbReference type="SUPFAM" id="SSF53474">
    <property type="entry name" value="alpha/beta-Hydrolases"/>
    <property type="match status" value="1"/>
</dbReference>
<dbReference type="GO" id="GO:0034338">
    <property type="term" value="F:short-chain carboxylesterase activity"/>
    <property type="evidence" value="ECO:0007669"/>
    <property type="project" value="TreeGrafter"/>
</dbReference>
<dbReference type="InterPro" id="IPR000073">
    <property type="entry name" value="AB_hydrolase_1"/>
</dbReference>
<dbReference type="Proteomes" id="UP000028073">
    <property type="component" value="Unassembled WGS sequence"/>
</dbReference>
<dbReference type="PANTHER" id="PTHR10794:SF94">
    <property type="entry name" value="ESTERASE YHET-RELATED"/>
    <property type="match status" value="1"/>
</dbReference>
<accession>A0A081NLL3</accession>
<evidence type="ECO:0000256" key="2">
    <source>
        <dbReference type="ARBA" id="ARBA00022487"/>
    </source>
</evidence>
<evidence type="ECO:0000313" key="7">
    <source>
        <dbReference type="Proteomes" id="UP000028073"/>
    </source>
</evidence>